<evidence type="ECO:0000259" key="7">
    <source>
        <dbReference type="PROSITE" id="PS50853"/>
    </source>
</evidence>
<proteinExistence type="predicted"/>
<dbReference type="InterPro" id="IPR013151">
    <property type="entry name" value="Immunoglobulin_dom"/>
</dbReference>
<feature type="compositionally biased region" description="Low complexity" evidence="4">
    <location>
        <begin position="668"/>
        <end position="697"/>
    </location>
</feature>
<feature type="domain" description="Fibronectin type-III" evidence="7">
    <location>
        <begin position="481"/>
        <end position="586"/>
    </location>
</feature>
<evidence type="ECO:0000259" key="6">
    <source>
        <dbReference type="PROSITE" id="PS50835"/>
    </source>
</evidence>
<organism evidence="8 9">
    <name type="scientific">Homarus americanus</name>
    <name type="common">American lobster</name>
    <dbReference type="NCBI Taxonomy" id="6706"/>
    <lineage>
        <taxon>Eukaryota</taxon>
        <taxon>Metazoa</taxon>
        <taxon>Ecdysozoa</taxon>
        <taxon>Arthropoda</taxon>
        <taxon>Crustacea</taxon>
        <taxon>Multicrustacea</taxon>
        <taxon>Malacostraca</taxon>
        <taxon>Eumalacostraca</taxon>
        <taxon>Eucarida</taxon>
        <taxon>Decapoda</taxon>
        <taxon>Pleocyemata</taxon>
        <taxon>Astacidea</taxon>
        <taxon>Nephropoidea</taxon>
        <taxon>Nephropidae</taxon>
        <taxon>Homarus</taxon>
    </lineage>
</organism>
<dbReference type="InterPro" id="IPR003599">
    <property type="entry name" value="Ig_sub"/>
</dbReference>
<dbReference type="InterPro" id="IPR003961">
    <property type="entry name" value="FN3_dom"/>
</dbReference>
<comment type="caution">
    <text evidence="8">The sequence shown here is derived from an EMBL/GenBank/DDBJ whole genome shotgun (WGS) entry which is preliminary data.</text>
</comment>
<keyword evidence="3" id="KW-1015">Disulfide bond</keyword>
<dbReference type="InterPro" id="IPR003598">
    <property type="entry name" value="Ig_sub2"/>
</dbReference>
<evidence type="ECO:0000313" key="9">
    <source>
        <dbReference type="Proteomes" id="UP000747542"/>
    </source>
</evidence>
<dbReference type="GO" id="GO:0016020">
    <property type="term" value="C:membrane"/>
    <property type="evidence" value="ECO:0007669"/>
    <property type="project" value="UniProtKB-SubCell"/>
</dbReference>
<dbReference type="Proteomes" id="UP000747542">
    <property type="component" value="Unassembled WGS sequence"/>
</dbReference>
<feature type="transmembrane region" description="Helical" evidence="5">
    <location>
        <begin position="598"/>
        <end position="625"/>
    </location>
</feature>
<keyword evidence="5" id="KW-0812">Transmembrane</keyword>
<dbReference type="PANTHER" id="PTHR23278">
    <property type="entry name" value="SIDESTEP PROTEIN"/>
    <property type="match status" value="1"/>
</dbReference>
<feature type="domain" description="Ig-like" evidence="6">
    <location>
        <begin position="119"/>
        <end position="217"/>
    </location>
</feature>
<dbReference type="SMART" id="SM00060">
    <property type="entry name" value="FN3"/>
    <property type="match status" value="1"/>
</dbReference>
<dbReference type="SMART" id="SM00409">
    <property type="entry name" value="IG"/>
    <property type="match status" value="3"/>
</dbReference>
<evidence type="ECO:0000256" key="2">
    <source>
        <dbReference type="ARBA" id="ARBA00023136"/>
    </source>
</evidence>
<keyword evidence="9" id="KW-1185">Reference proteome</keyword>
<evidence type="ECO:0000313" key="8">
    <source>
        <dbReference type="EMBL" id="KAG7157120.1"/>
    </source>
</evidence>
<dbReference type="CDD" id="cd00096">
    <property type="entry name" value="Ig"/>
    <property type="match status" value="2"/>
</dbReference>
<dbReference type="PANTHER" id="PTHR23278:SF19">
    <property type="entry name" value="OBSCURIN"/>
    <property type="match status" value="1"/>
</dbReference>
<dbReference type="PROSITE" id="PS50835">
    <property type="entry name" value="IG_LIKE"/>
    <property type="match status" value="3"/>
</dbReference>
<comment type="subcellular location">
    <subcellularLocation>
        <location evidence="1">Membrane</location>
        <topology evidence="1">Single-pass membrane protein</topology>
    </subcellularLocation>
</comment>
<dbReference type="SUPFAM" id="SSF49265">
    <property type="entry name" value="Fibronectin type III"/>
    <property type="match status" value="1"/>
</dbReference>
<feature type="domain" description="Ig-like" evidence="6">
    <location>
        <begin position="355"/>
        <end position="463"/>
    </location>
</feature>
<keyword evidence="2 5" id="KW-0472">Membrane</keyword>
<dbReference type="PROSITE" id="PS50853">
    <property type="entry name" value="FN3"/>
    <property type="match status" value="1"/>
</dbReference>
<dbReference type="SMART" id="SM00408">
    <property type="entry name" value="IGc2"/>
    <property type="match status" value="2"/>
</dbReference>
<evidence type="ECO:0000256" key="4">
    <source>
        <dbReference type="SAM" id="MobiDB-lite"/>
    </source>
</evidence>
<dbReference type="Gene3D" id="2.60.40.10">
    <property type="entry name" value="Immunoglobulins"/>
    <property type="match status" value="5"/>
</dbReference>
<evidence type="ECO:0000256" key="1">
    <source>
        <dbReference type="ARBA" id="ARBA00004167"/>
    </source>
</evidence>
<reference evidence="8" key="1">
    <citation type="journal article" date="2021" name="Sci. Adv.">
        <title>The American lobster genome reveals insights on longevity, neural, and immune adaptations.</title>
        <authorList>
            <person name="Polinski J.M."/>
            <person name="Zimin A.V."/>
            <person name="Clark K.F."/>
            <person name="Kohn A.B."/>
            <person name="Sadowski N."/>
            <person name="Timp W."/>
            <person name="Ptitsyn A."/>
            <person name="Khanna P."/>
            <person name="Romanova D.Y."/>
            <person name="Williams P."/>
            <person name="Greenwood S.J."/>
            <person name="Moroz L.L."/>
            <person name="Walt D.R."/>
            <person name="Bodnar A.G."/>
        </authorList>
    </citation>
    <scope>NUCLEOTIDE SEQUENCE</scope>
    <source>
        <strain evidence="8">GMGI-L3</strain>
    </source>
</reference>
<dbReference type="Pfam" id="PF00047">
    <property type="entry name" value="ig"/>
    <property type="match status" value="1"/>
</dbReference>
<dbReference type="InterPro" id="IPR036116">
    <property type="entry name" value="FN3_sf"/>
</dbReference>
<dbReference type="Pfam" id="PF08205">
    <property type="entry name" value="C2-set_2"/>
    <property type="match status" value="1"/>
</dbReference>
<feature type="non-terminal residue" evidence="8">
    <location>
        <position position="917"/>
    </location>
</feature>
<feature type="compositionally biased region" description="Polar residues" evidence="4">
    <location>
        <begin position="895"/>
        <end position="910"/>
    </location>
</feature>
<dbReference type="EMBL" id="JAHLQT010037948">
    <property type="protein sequence ID" value="KAG7157120.1"/>
    <property type="molecule type" value="Genomic_DNA"/>
</dbReference>
<gene>
    <name evidence="8" type="primary">Nphs1-L16</name>
    <name evidence="8" type="ORF">Hamer_G021006</name>
</gene>
<dbReference type="InterPro" id="IPR013783">
    <property type="entry name" value="Ig-like_fold"/>
</dbReference>
<feature type="domain" description="Ig-like" evidence="6">
    <location>
        <begin position="223"/>
        <end position="319"/>
    </location>
</feature>
<feature type="region of interest" description="Disordered" evidence="4">
    <location>
        <begin position="639"/>
        <end position="710"/>
    </location>
</feature>
<dbReference type="CDD" id="cd00063">
    <property type="entry name" value="FN3"/>
    <property type="match status" value="1"/>
</dbReference>
<feature type="region of interest" description="Disordered" evidence="4">
    <location>
        <begin position="886"/>
        <end position="917"/>
    </location>
</feature>
<accession>A0A8J5JKB2</accession>
<keyword evidence="5" id="KW-1133">Transmembrane helix</keyword>
<evidence type="ECO:0000256" key="3">
    <source>
        <dbReference type="ARBA" id="ARBA00023157"/>
    </source>
</evidence>
<dbReference type="InterPro" id="IPR013162">
    <property type="entry name" value="CD80_C2-set"/>
</dbReference>
<dbReference type="SUPFAM" id="SSF48726">
    <property type="entry name" value="Immunoglobulin"/>
    <property type="match status" value="4"/>
</dbReference>
<dbReference type="InterPro" id="IPR036179">
    <property type="entry name" value="Ig-like_dom_sf"/>
</dbReference>
<name>A0A8J5JKB2_HOMAM</name>
<evidence type="ECO:0000256" key="5">
    <source>
        <dbReference type="SAM" id="Phobius"/>
    </source>
</evidence>
<sequence length="917" mass="99849">AAGPLTEVKALEVGRALLPCEVTPPIPNDETILVLFYRGSHSTPIYSIDGRNGPVRTAQHWTDKDVLGGRAYFDLSSRPPGLVLNPLKPSDQGEYRCRVDFRSSPTRNVRVNLKVVVLPKKIRVVSEAGLEVSGVIGPYPVGSSVTLHCKVENGRPTPKVTWWNEASMLDDVSEEQRSDVTVNTLTLPPLTRNDLYRVLTCKASNSNLSVPLAAAVTIDMSFPPLDVRILGSTDGPFSEGSQYKIVCESSGSRPTATITWWKDGMLMTDARSQVFQEGNVSRSTLHLTPTLADHDAYISCRAKNPRVPTAVMEDATKLNVYYTPRLSLAAGTSLDMDDIKEGDDVYFECGIQANPSIYKVQWFHNVSRTEILGVMLRENRVSPLCRPGQTLVFGAGKNEELNITCSVEAHPEPTSFRWAFNSSSEVVEIPSSKMRSVGQGRSQVTYTPKRHQDYGSLLCWATNDVGVQRQPCIYHIIHASPPDPVNNCTVENISSTGVGVRCQAGWDGGLAQTFTLSVSHARAHTRGHDNKKAAPRVLANTSTSPRPEFSLVGLEPGTEYVLTIMGVNKKGQSEAVRLAIFTLKDVAEKHISPVGSALALTSLLAMVLGVLASLMAMAVVIAVLVRRSRRLHNPEVKMVYHKGSPSHPDEADDPNPDVIPVNDDHQMQSSQQQQQQQTSQQQQQTPAAVTEVVATAEHQQQRPPSQLDFYGGQLQHHLSKEYLQGNDGSFYINPGTLLRQQGGVSSREQEPLSLMGMPLAASTPTATTSPPTLYPRHSPHLSTLSIPHSYTCDVSSGAAPYTHHAPPSYPRDVTFMPITSAYAQDYRPAAEPYTSEAYSSDIPCMPPPYPNYTLSLGRKGRLAGAPAPSCITTSIHHGSAYPLVPQVGGEPLGQPVTSPWEASSDRSVSPTHRESSV</sequence>
<dbReference type="AlphaFoldDB" id="A0A8J5JKB2"/>
<dbReference type="InterPro" id="IPR007110">
    <property type="entry name" value="Ig-like_dom"/>
</dbReference>
<protein>
    <submittedName>
        <fullName evidence="8">Nephrin-like 16</fullName>
    </submittedName>
</protein>